<organism evidence="1 2">
    <name type="scientific">Candida boidinii</name>
    <name type="common">Yeast</name>
    <dbReference type="NCBI Taxonomy" id="5477"/>
    <lineage>
        <taxon>Eukaryota</taxon>
        <taxon>Fungi</taxon>
        <taxon>Dikarya</taxon>
        <taxon>Ascomycota</taxon>
        <taxon>Saccharomycotina</taxon>
        <taxon>Pichiomycetes</taxon>
        <taxon>Pichiales</taxon>
        <taxon>Pichiaceae</taxon>
        <taxon>Ogataea</taxon>
        <taxon>Ogataea/Candida clade</taxon>
    </lineage>
</organism>
<keyword evidence="2" id="KW-1185">Reference proteome</keyword>
<protein>
    <submittedName>
        <fullName evidence="1">Unnamed protein product</fullName>
    </submittedName>
</protein>
<evidence type="ECO:0000313" key="1">
    <source>
        <dbReference type="EMBL" id="GME90902.1"/>
    </source>
</evidence>
<dbReference type="EMBL" id="BSXV01000858">
    <property type="protein sequence ID" value="GME90902.1"/>
    <property type="molecule type" value="Genomic_DNA"/>
</dbReference>
<dbReference type="Proteomes" id="UP001165101">
    <property type="component" value="Unassembled WGS sequence"/>
</dbReference>
<proteinExistence type="predicted"/>
<reference evidence="1" key="1">
    <citation type="submission" date="2023-04" db="EMBL/GenBank/DDBJ databases">
        <title>Candida boidinii NBRC 1967.</title>
        <authorList>
            <person name="Ichikawa N."/>
            <person name="Sato H."/>
            <person name="Tonouchi N."/>
        </authorList>
    </citation>
    <scope>NUCLEOTIDE SEQUENCE</scope>
    <source>
        <strain evidence="1">NBRC 1967</strain>
    </source>
</reference>
<sequence length="480" mass="55519">MVSLKVKIGLGILASYTTYTGYIYIRTQLEIYKRKKLFETSESQDSQKQQQQQQKQQQQQNSSDDNNNQIILSDSDESNIYKTLSVAGRFENPFPEYRPQTLFEFLLTRVLELFEGRTRGGAPKNEKELRELLPIYKPDLELIHSTSQGKQFLESNSVQDNNELPPLCDRLTFTWFGQSCSLVQLSHFTFLTDPLFENYIVSKSMGPRRITPAAAKLDELPIPDFVMVSHDHPDHLEDESVRYLGNKTTWIVPLGIKKFLSKRGIYNVIEMDWWEKVQLSTENITKLSSTSSSTNNNESDIHNTKIIRTDKYEVVCLPSMHWSGRYMADSNSTLWCSFMILKNDKPIFYHAGDTGYSPGLFKYISKKYNNVKLAMLPIGQYCPQWHQKPRHISPEEAVLIMKDLNCHKMLGVHWGTFVLSSEHFLEPKEKLEKIAIDENKKNNILVPGFGRTLIMDMTKMNHDNDDTIKEIRNGKSLVHK</sequence>
<evidence type="ECO:0000313" key="2">
    <source>
        <dbReference type="Proteomes" id="UP001165101"/>
    </source>
</evidence>
<accession>A0ACB5TL55</accession>
<name>A0ACB5TL55_CANBO</name>
<gene>
    <name evidence="1" type="ORF">Cboi01_000206400</name>
</gene>
<comment type="caution">
    <text evidence="1">The sequence shown here is derived from an EMBL/GenBank/DDBJ whole genome shotgun (WGS) entry which is preliminary data.</text>
</comment>